<dbReference type="InterPro" id="IPR000182">
    <property type="entry name" value="GNAT_dom"/>
</dbReference>
<evidence type="ECO:0000259" key="5">
    <source>
        <dbReference type="PROSITE" id="PS51186"/>
    </source>
</evidence>
<dbReference type="PROSITE" id="PS51186">
    <property type="entry name" value="GNAT"/>
    <property type="match status" value="1"/>
</dbReference>
<protein>
    <submittedName>
        <fullName evidence="6">GNAT family N-acetyltransferase</fullName>
        <ecNumber evidence="6">2.3.-.-</ecNumber>
    </submittedName>
</protein>
<dbReference type="AlphaFoldDB" id="A0ABD5UA96"/>
<dbReference type="Gene3D" id="3.40.630.30">
    <property type="match status" value="1"/>
</dbReference>
<reference evidence="6 7" key="1">
    <citation type="journal article" date="2019" name="Int. J. Syst. Evol. Microbiol.">
        <title>The Global Catalogue of Microorganisms (GCM) 10K type strain sequencing project: providing services to taxonomists for standard genome sequencing and annotation.</title>
        <authorList>
            <consortium name="The Broad Institute Genomics Platform"/>
            <consortium name="The Broad Institute Genome Sequencing Center for Infectious Disease"/>
            <person name="Wu L."/>
            <person name="Ma J."/>
        </authorList>
    </citation>
    <scope>NUCLEOTIDE SEQUENCE [LARGE SCALE GENOMIC DNA]</scope>
    <source>
        <strain evidence="6 7">PSRA2</strain>
    </source>
</reference>
<dbReference type="RefSeq" id="WP_368662138.1">
    <property type="nucleotide sequence ID" value="NZ_JARRAH010000001.1"/>
</dbReference>
<feature type="region of interest" description="Disordered" evidence="4">
    <location>
        <begin position="41"/>
        <end position="67"/>
    </location>
</feature>
<keyword evidence="2 6" id="KW-0012">Acyltransferase</keyword>
<dbReference type="EMBL" id="JBHSXM010000001">
    <property type="protein sequence ID" value="MFC6836261.1"/>
    <property type="molecule type" value="Genomic_DNA"/>
</dbReference>
<dbReference type="SUPFAM" id="SSF55729">
    <property type="entry name" value="Acyl-CoA N-acyltransferases (Nat)"/>
    <property type="match status" value="1"/>
</dbReference>
<organism evidence="6 7">
    <name type="scientific">Halomarina ordinaria</name>
    <dbReference type="NCBI Taxonomy" id="3033939"/>
    <lineage>
        <taxon>Archaea</taxon>
        <taxon>Methanobacteriati</taxon>
        <taxon>Methanobacteriota</taxon>
        <taxon>Stenosarchaea group</taxon>
        <taxon>Halobacteria</taxon>
        <taxon>Halobacteriales</taxon>
        <taxon>Natronomonadaceae</taxon>
        <taxon>Halomarina</taxon>
    </lineage>
</organism>
<dbReference type="CDD" id="cd04301">
    <property type="entry name" value="NAT_SF"/>
    <property type="match status" value="1"/>
</dbReference>
<evidence type="ECO:0000256" key="4">
    <source>
        <dbReference type="SAM" id="MobiDB-lite"/>
    </source>
</evidence>
<evidence type="ECO:0000313" key="7">
    <source>
        <dbReference type="Proteomes" id="UP001596406"/>
    </source>
</evidence>
<comment type="caution">
    <text evidence="6">The sequence shown here is derived from an EMBL/GenBank/DDBJ whole genome shotgun (WGS) entry which is preliminary data.</text>
</comment>
<comment type="similarity">
    <text evidence="3">Belongs to the acetyltransferase family. RimJ subfamily.</text>
</comment>
<evidence type="ECO:0000313" key="6">
    <source>
        <dbReference type="EMBL" id="MFC6836261.1"/>
    </source>
</evidence>
<feature type="compositionally biased region" description="Pro residues" evidence="4">
    <location>
        <begin position="7"/>
        <end position="16"/>
    </location>
</feature>
<dbReference type="Proteomes" id="UP001596406">
    <property type="component" value="Unassembled WGS sequence"/>
</dbReference>
<dbReference type="Pfam" id="PF13302">
    <property type="entry name" value="Acetyltransf_3"/>
    <property type="match status" value="1"/>
</dbReference>
<dbReference type="PANTHER" id="PTHR43792:SF8">
    <property type="entry name" value="[RIBOSOMAL PROTEIN US5]-ALANINE N-ACETYLTRANSFERASE"/>
    <property type="match status" value="1"/>
</dbReference>
<gene>
    <name evidence="6" type="ORF">ACFQHK_07045</name>
</gene>
<keyword evidence="7" id="KW-1185">Reference proteome</keyword>
<name>A0ABD5UA96_9EURY</name>
<feature type="region of interest" description="Disordered" evidence="4">
    <location>
        <begin position="1"/>
        <end position="23"/>
    </location>
</feature>
<feature type="domain" description="N-acetyltransferase" evidence="5">
    <location>
        <begin position="25"/>
        <end position="185"/>
    </location>
</feature>
<dbReference type="PANTHER" id="PTHR43792">
    <property type="entry name" value="GNAT FAMILY, PUTATIVE (AFU_ORTHOLOGUE AFUA_3G00765)-RELATED-RELATED"/>
    <property type="match status" value="1"/>
</dbReference>
<dbReference type="InterPro" id="IPR016181">
    <property type="entry name" value="Acyl_CoA_acyltransferase"/>
</dbReference>
<proteinExistence type="inferred from homology"/>
<dbReference type="GO" id="GO:0016746">
    <property type="term" value="F:acyltransferase activity"/>
    <property type="evidence" value="ECO:0007669"/>
    <property type="project" value="UniProtKB-KW"/>
</dbReference>
<evidence type="ECO:0000256" key="3">
    <source>
        <dbReference type="ARBA" id="ARBA00038502"/>
    </source>
</evidence>
<sequence>MGRTTPLPSPLRPMPGPVFRSNDRVALRTVEESDLDFLRETSNHPDVRRNVGNSAPHDALATREEFERKSTDDDTAEFLVCVEDERVGVVGLYDVRDGWGRAETGYYLHPDHWGNGYATDAVRLVCEYGFRERRLNKVAGRTFAFNEASGRVLEKVGFECEGRLRREAFERGTYVDLLYWGLLAEEFEA</sequence>
<evidence type="ECO:0000256" key="1">
    <source>
        <dbReference type="ARBA" id="ARBA00022679"/>
    </source>
</evidence>
<keyword evidence="1 6" id="KW-0808">Transferase</keyword>
<dbReference type="EC" id="2.3.-.-" evidence="6"/>
<evidence type="ECO:0000256" key="2">
    <source>
        <dbReference type="ARBA" id="ARBA00023315"/>
    </source>
</evidence>
<accession>A0ABD5UA96</accession>
<dbReference type="InterPro" id="IPR051531">
    <property type="entry name" value="N-acetyltransferase"/>
</dbReference>